<name>A0ABQ1TUP3_9GAMM</name>
<proteinExistence type="predicted"/>
<dbReference type="EMBL" id="BMIT01000012">
    <property type="protein sequence ID" value="GGF02981.1"/>
    <property type="molecule type" value="Genomic_DNA"/>
</dbReference>
<sequence>MNKKAKKTLLERKFISIIYIKEYVDGYQKITEALDAGMKEFEFQLQLNPNLNIDNFKQWQVRGAPNIKRGAQNALEHFEKAKQGHLTGIASSAANLRGLSRDVDNIGGFGEWWHEIDISYWDSFYNTYMQTETIGSNIDYTISDYWDDDEILRETITGPIDEQELLSYLEPNESLDDLA</sequence>
<keyword evidence="2" id="KW-1185">Reference proteome</keyword>
<protein>
    <submittedName>
        <fullName evidence="1">Uncharacterized protein</fullName>
    </submittedName>
</protein>
<dbReference type="Proteomes" id="UP000638462">
    <property type="component" value="Unassembled WGS sequence"/>
</dbReference>
<evidence type="ECO:0000313" key="2">
    <source>
        <dbReference type="Proteomes" id="UP000638462"/>
    </source>
</evidence>
<accession>A0ABQ1TUP3</accession>
<gene>
    <name evidence="1" type="ORF">GCM10008027_29840</name>
</gene>
<evidence type="ECO:0000313" key="1">
    <source>
        <dbReference type="EMBL" id="GGF02981.1"/>
    </source>
</evidence>
<dbReference type="RefSeq" id="WP_188729996.1">
    <property type="nucleotide sequence ID" value="NZ_BMIT01000012.1"/>
</dbReference>
<comment type="caution">
    <text evidence="1">The sequence shown here is derived from an EMBL/GenBank/DDBJ whole genome shotgun (WGS) entry which is preliminary data.</text>
</comment>
<reference evidence="2" key="1">
    <citation type="journal article" date="2019" name="Int. J. Syst. Evol. Microbiol.">
        <title>The Global Catalogue of Microorganisms (GCM) 10K type strain sequencing project: providing services to taxonomists for standard genome sequencing and annotation.</title>
        <authorList>
            <consortium name="The Broad Institute Genomics Platform"/>
            <consortium name="The Broad Institute Genome Sequencing Center for Infectious Disease"/>
            <person name="Wu L."/>
            <person name="Ma J."/>
        </authorList>
    </citation>
    <scope>NUCLEOTIDE SEQUENCE [LARGE SCALE GENOMIC DNA]</scope>
    <source>
        <strain evidence="2">CGMCC 1.15394</strain>
    </source>
</reference>
<organism evidence="1 2">
    <name type="scientific">Pseudoalteromonas gelatinilytica</name>
    <dbReference type="NCBI Taxonomy" id="1703256"/>
    <lineage>
        <taxon>Bacteria</taxon>
        <taxon>Pseudomonadati</taxon>
        <taxon>Pseudomonadota</taxon>
        <taxon>Gammaproteobacteria</taxon>
        <taxon>Alteromonadales</taxon>
        <taxon>Pseudoalteromonadaceae</taxon>
        <taxon>Pseudoalteromonas</taxon>
    </lineage>
</organism>